<sequence length="61" mass="7112">MADMHRECITEAAAFPPGSPDWTYRLRTAWKHQQWLDGIPSRDWTEQPPEGLASLTQDRMQ</sequence>
<evidence type="ECO:0000256" key="1">
    <source>
        <dbReference type="SAM" id="MobiDB-lite"/>
    </source>
</evidence>
<organism evidence="2 3">
    <name type="scientific">Gemmobacter denitrificans</name>
    <dbReference type="NCBI Taxonomy" id="3123040"/>
    <lineage>
        <taxon>Bacteria</taxon>
        <taxon>Pseudomonadati</taxon>
        <taxon>Pseudomonadota</taxon>
        <taxon>Alphaproteobacteria</taxon>
        <taxon>Rhodobacterales</taxon>
        <taxon>Paracoccaceae</taxon>
        <taxon>Gemmobacter</taxon>
    </lineage>
</organism>
<keyword evidence="3" id="KW-1185">Reference proteome</keyword>
<evidence type="ECO:0000313" key="2">
    <source>
        <dbReference type="EMBL" id="MEH7827638.1"/>
    </source>
</evidence>
<proteinExistence type="predicted"/>
<comment type="caution">
    <text evidence="2">The sequence shown here is derived from an EMBL/GenBank/DDBJ whole genome shotgun (WGS) entry which is preliminary data.</text>
</comment>
<dbReference type="EMBL" id="JBALHR010000002">
    <property type="protein sequence ID" value="MEH7827638.1"/>
    <property type="molecule type" value="Genomic_DNA"/>
</dbReference>
<name>A0ABU8BSG6_9RHOB</name>
<dbReference type="RefSeq" id="WP_335420811.1">
    <property type="nucleotide sequence ID" value="NZ_JBALHR010000002.1"/>
</dbReference>
<evidence type="ECO:0000313" key="3">
    <source>
        <dbReference type="Proteomes" id="UP001431963"/>
    </source>
</evidence>
<accession>A0ABU8BSG6</accession>
<protein>
    <submittedName>
        <fullName evidence="2">Uncharacterized protein</fullName>
    </submittedName>
</protein>
<gene>
    <name evidence="2" type="ORF">V6590_05725</name>
</gene>
<feature type="region of interest" description="Disordered" evidence="1">
    <location>
        <begin position="39"/>
        <end position="61"/>
    </location>
</feature>
<dbReference type="Proteomes" id="UP001431963">
    <property type="component" value="Unassembled WGS sequence"/>
</dbReference>
<reference evidence="2" key="1">
    <citation type="submission" date="2024-02" db="EMBL/GenBank/DDBJ databases">
        <title>Genome sequences of strain Gemmobacter sp. JM10B15.</title>
        <authorList>
            <person name="Zhang M."/>
        </authorList>
    </citation>
    <scope>NUCLEOTIDE SEQUENCE</scope>
    <source>
        <strain evidence="2">JM10B15</strain>
    </source>
</reference>